<evidence type="ECO:0000256" key="4">
    <source>
        <dbReference type="ARBA" id="ARBA00023136"/>
    </source>
</evidence>
<evidence type="ECO:0000256" key="3">
    <source>
        <dbReference type="ARBA" id="ARBA00022989"/>
    </source>
</evidence>
<keyword evidence="2 5" id="KW-0812">Transmembrane</keyword>
<reference evidence="6 7" key="1">
    <citation type="journal article" date="2021" name="Sci. Rep.">
        <title>Genome sequencing of the multicellular alga Astrephomene provides insights into convergent evolution of germ-soma differentiation.</title>
        <authorList>
            <person name="Yamashita S."/>
            <person name="Yamamoto K."/>
            <person name="Matsuzaki R."/>
            <person name="Suzuki S."/>
            <person name="Yamaguchi H."/>
            <person name="Hirooka S."/>
            <person name="Minakuchi Y."/>
            <person name="Miyagishima S."/>
            <person name="Kawachi M."/>
            <person name="Toyoda A."/>
            <person name="Nozaki H."/>
        </authorList>
    </citation>
    <scope>NUCLEOTIDE SEQUENCE [LARGE SCALE GENOMIC DNA]</scope>
    <source>
        <strain evidence="6 7">NIES-4017</strain>
    </source>
</reference>
<name>A0AAD3DGY6_9CHLO</name>
<gene>
    <name evidence="6" type="ORF">Agub_g303</name>
</gene>
<evidence type="ECO:0000313" key="6">
    <source>
        <dbReference type="EMBL" id="GFR39811.1"/>
    </source>
</evidence>
<evidence type="ECO:0000256" key="1">
    <source>
        <dbReference type="ARBA" id="ARBA00004141"/>
    </source>
</evidence>
<accession>A0AAD3DGY6</accession>
<dbReference type="GO" id="GO:0005783">
    <property type="term" value="C:endoplasmic reticulum"/>
    <property type="evidence" value="ECO:0007669"/>
    <property type="project" value="TreeGrafter"/>
</dbReference>
<proteinExistence type="predicted"/>
<dbReference type="GO" id="GO:0016236">
    <property type="term" value="P:macroautophagy"/>
    <property type="evidence" value="ECO:0007669"/>
    <property type="project" value="TreeGrafter"/>
</dbReference>
<feature type="transmembrane region" description="Helical" evidence="5">
    <location>
        <begin position="38"/>
        <end position="56"/>
    </location>
</feature>
<sequence length="116" mass="13023">MLKQYAKLWYLGLRESLLVHRCVVFLVLDSSRALRREILHCLLLNGGILLGSILLWERALLPVAAWLLRYLVAPCLGASTQRVAGALAQVAFQALWLLPVYMVTMLLSCGMWVRGS</sequence>
<comment type="subcellular location">
    <subcellularLocation>
        <location evidence="1">Membrane</location>
        <topology evidence="1">Multi-pass membrane protein</topology>
    </subcellularLocation>
</comment>
<dbReference type="Proteomes" id="UP001054857">
    <property type="component" value="Unassembled WGS sequence"/>
</dbReference>
<dbReference type="EMBL" id="BMAR01000001">
    <property type="protein sequence ID" value="GFR39811.1"/>
    <property type="molecule type" value="Genomic_DNA"/>
</dbReference>
<dbReference type="GO" id="GO:0016020">
    <property type="term" value="C:membrane"/>
    <property type="evidence" value="ECO:0007669"/>
    <property type="project" value="UniProtKB-SubCell"/>
</dbReference>
<keyword evidence="3 5" id="KW-1133">Transmembrane helix</keyword>
<evidence type="ECO:0000313" key="7">
    <source>
        <dbReference type="Proteomes" id="UP001054857"/>
    </source>
</evidence>
<dbReference type="PANTHER" id="PTHR21389">
    <property type="entry name" value="P53 INDUCED PROTEIN"/>
    <property type="match status" value="1"/>
</dbReference>
<keyword evidence="7" id="KW-1185">Reference proteome</keyword>
<comment type="caution">
    <text evidence="6">The sequence shown here is derived from an EMBL/GenBank/DDBJ whole genome shotgun (WGS) entry which is preliminary data.</text>
</comment>
<dbReference type="AlphaFoldDB" id="A0AAD3DGY6"/>
<organism evidence="6 7">
    <name type="scientific">Astrephomene gubernaculifera</name>
    <dbReference type="NCBI Taxonomy" id="47775"/>
    <lineage>
        <taxon>Eukaryota</taxon>
        <taxon>Viridiplantae</taxon>
        <taxon>Chlorophyta</taxon>
        <taxon>core chlorophytes</taxon>
        <taxon>Chlorophyceae</taxon>
        <taxon>CS clade</taxon>
        <taxon>Chlamydomonadales</taxon>
        <taxon>Astrephomenaceae</taxon>
        <taxon>Astrephomene</taxon>
    </lineage>
</organism>
<dbReference type="PANTHER" id="PTHR21389:SF0">
    <property type="entry name" value="ETOPOSIDE-INDUCED PROTEIN 2.4 HOMOLOG"/>
    <property type="match status" value="1"/>
</dbReference>
<protein>
    <submittedName>
        <fullName evidence="6">Uncharacterized protein</fullName>
    </submittedName>
</protein>
<evidence type="ECO:0000256" key="5">
    <source>
        <dbReference type="SAM" id="Phobius"/>
    </source>
</evidence>
<feature type="transmembrane region" description="Helical" evidence="5">
    <location>
        <begin position="94"/>
        <end position="113"/>
    </location>
</feature>
<evidence type="ECO:0000256" key="2">
    <source>
        <dbReference type="ARBA" id="ARBA00022692"/>
    </source>
</evidence>
<keyword evidence="4 5" id="KW-0472">Membrane</keyword>